<comment type="similarity">
    <text evidence="6">Belongs to the fluoride channel Fluc/FEX (TC 1.A.43) family.</text>
</comment>
<dbReference type="AlphaFoldDB" id="A0AAD2CN15"/>
<feature type="transmembrane region" description="Helical" evidence="8">
    <location>
        <begin position="130"/>
        <end position="147"/>
    </location>
</feature>
<keyword evidence="10" id="KW-1185">Reference proteome</keyword>
<name>A0AAD2CN15_9STRA</name>
<keyword evidence="3 8" id="KW-0812">Transmembrane</keyword>
<reference evidence="9" key="1">
    <citation type="submission" date="2023-08" db="EMBL/GenBank/DDBJ databases">
        <authorList>
            <person name="Audoor S."/>
            <person name="Bilcke G."/>
        </authorList>
    </citation>
    <scope>NUCLEOTIDE SEQUENCE</scope>
</reference>
<accession>A0AAD2CN15</accession>
<evidence type="ECO:0000256" key="1">
    <source>
        <dbReference type="ARBA" id="ARBA00004651"/>
    </source>
</evidence>
<evidence type="ECO:0000256" key="8">
    <source>
        <dbReference type="SAM" id="Phobius"/>
    </source>
</evidence>
<dbReference type="InterPro" id="IPR003691">
    <property type="entry name" value="FluC"/>
</dbReference>
<protein>
    <recommendedName>
        <fullName evidence="11">Fluoride ion transporter CrcB</fullName>
    </recommendedName>
</protein>
<evidence type="ECO:0000313" key="10">
    <source>
        <dbReference type="Proteomes" id="UP001295423"/>
    </source>
</evidence>
<dbReference type="EMBL" id="CAKOGP040000702">
    <property type="protein sequence ID" value="CAJ1938320.1"/>
    <property type="molecule type" value="Genomic_DNA"/>
</dbReference>
<dbReference type="HAMAP" id="MF_00454">
    <property type="entry name" value="FluC"/>
    <property type="match status" value="1"/>
</dbReference>
<gene>
    <name evidence="9" type="ORF">CYCCA115_LOCUS6078</name>
</gene>
<dbReference type="Proteomes" id="UP001295423">
    <property type="component" value="Unassembled WGS sequence"/>
</dbReference>
<evidence type="ECO:0000256" key="3">
    <source>
        <dbReference type="ARBA" id="ARBA00022692"/>
    </source>
</evidence>
<evidence type="ECO:0000256" key="7">
    <source>
        <dbReference type="ARBA" id="ARBA00035585"/>
    </source>
</evidence>
<evidence type="ECO:0008006" key="11">
    <source>
        <dbReference type="Google" id="ProtNLM"/>
    </source>
</evidence>
<organism evidence="9 10">
    <name type="scientific">Cylindrotheca closterium</name>
    <dbReference type="NCBI Taxonomy" id="2856"/>
    <lineage>
        <taxon>Eukaryota</taxon>
        <taxon>Sar</taxon>
        <taxon>Stramenopiles</taxon>
        <taxon>Ochrophyta</taxon>
        <taxon>Bacillariophyta</taxon>
        <taxon>Bacillariophyceae</taxon>
        <taxon>Bacillariophycidae</taxon>
        <taxon>Bacillariales</taxon>
        <taxon>Bacillariaceae</taxon>
        <taxon>Cylindrotheca</taxon>
    </lineage>
</organism>
<comment type="catalytic activity">
    <reaction evidence="7">
        <text>fluoride(in) = fluoride(out)</text>
        <dbReference type="Rhea" id="RHEA:76159"/>
        <dbReference type="ChEBI" id="CHEBI:17051"/>
    </reaction>
    <physiologicalReaction direction="left-to-right" evidence="7">
        <dbReference type="Rhea" id="RHEA:76160"/>
    </physiologicalReaction>
</comment>
<evidence type="ECO:0000256" key="4">
    <source>
        <dbReference type="ARBA" id="ARBA00022989"/>
    </source>
</evidence>
<evidence type="ECO:0000256" key="2">
    <source>
        <dbReference type="ARBA" id="ARBA00022475"/>
    </source>
</evidence>
<comment type="subcellular location">
    <subcellularLocation>
        <location evidence="1">Cell membrane</location>
        <topology evidence="1">Multi-pass membrane protein</topology>
    </subcellularLocation>
</comment>
<sequence>MTLPVDAFAIGVGATLGALSRHHAGRVTAEWIGTEPNRLGQFAGWHTAGINIVGSFLLGGIAAIPVVPELPASNHTTSPSMQFEGLLTPRTRLFFGVGFCGSFTTFSTYSVDVVTWLAEGKTMRAMSYMAANNVGGIAAAACGMSLAKKIFR</sequence>
<dbReference type="InterPro" id="IPR036259">
    <property type="entry name" value="MFS_trans_sf"/>
</dbReference>
<feature type="transmembrane region" description="Helical" evidence="8">
    <location>
        <begin position="48"/>
        <end position="72"/>
    </location>
</feature>
<proteinExistence type="inferred from homology"/>
<evidence type="ECO:0000256" key="5">
    <source>
        <dbReference type="ARBA" id="ARBA00023136"/>
    </source>
</evidence>
<dbReference type="SUPFAM" id="SSF103473">
    <property type="entry name" value="MFS general substrate transporter"/>
    <property type="match status" value="1"/>
</dbReference>
<dbReference type="Pfam" id="PF02537">
    <property type="entry name" value="CRCB"/>
    <property type="match status" value="1"/>
</dbReference>
<evidence type="ECO:0000256" key="6">
    <source>
        <dbReference type="ARBA" id="ARBA00035120"/>
    </source>
</evidence>
<keyword evidence="2" id="KW-1003">Cell membrane</keyword>
<keyword evidence="5 8" id="KW-0472">Membrane</keyword>
<keyword evidence="4 8" id="KW-1133">Transmembrane helix</keyword>
<evidence type="ECO:0000313" key="9">
    <source>
        <dbReference type="EMBL" id="CAJ1938320.1"/>
    </source>
</evidence>
<dbReference type="GO" id="GO:0005886">
    <property type="term" value="C:plasma membrane"/>
    <property type="evidence" value="ECO:0007669"/>
    <property type="project" value="UniProtKB-SubCell"/>
</dbReference>
<feature type="transmembrane region" description="Helical" evidence="8">
    <location>
        <begin position="93"/>
        <end position="118"/>
    </location>
</feature>
<comment type="caution">
    <text evidence="9">The sequence shown here is derived from an EMBL/GenBank/DDBJ whole genome shotgun (WGS) entry which is preliminary data.</text>
</comment>